<dbReference type="GO" id="GO:0003677">
    <property type="term" value="F:DNA binding"/>
    <property type="evidence" value="ECO:0007669"/>
    <property type="project" value="UniProtKB-KW"/>
</dbReference>
<gene>
    <name evidence="7" type="ORF">CD158_04640</name>
    <name evidence="6" type="ORF">QYH67_08430</name>
</gene>
<evidence type="ECO:0000313" key="8">
    <source>
        <dbReference type="Proteomes" id="UP000242470"/>
    </source>
</evidence>
<accession>A0AAP8PPD3</accession>
<dbReference type="SUPFAM" id="SSF46689">
    <property type="entry name" value="Homeodomain-like"/>
    <property type="match status" value="1"/>
</dbReference>
<dbReference type="EMBL" id="JAUHQC010000011">
    <property type="protein sequence ID" value="MDN4533587.1"/>
    <property type="molecule type" value="Genomic_DNA"/>
</dbReference>
<reference evidence="6" key="2">
    <citation type="submission" date="2023-07" db="EMBL/GenBank/DDBJ databases">
        <title>Evaluation of the beneficial properties of pineapple isolates.</title>
        <authorList>
            <person name="Adefiranye O."/>
        </authorList>
    </citation>
    <scope>NUCLEOTIDE SEQUENCE</scope>
    <source>
        <strain evidence="6">PAPLE_T1</strain>
    </source>
</reference>
<comment type="caution">
    <text evidence="7">The sequence shown here is derived from an EMBL/GenBank/DDBJ whole genome shotgun (WGS) entry which is preliminary data.</text>
</comment>
<evidence type="ECO:0000259" key="5">
    <source>
        <dbReference type="PROSITE" id="PS51464"/>
    </source>
</evidence>
<dbReference type="PANTHER" id="PTHR30514">
    <property type="entry name" value="GLUCOKINASE"/>
    <property type="match status" value="1"/>
</dbReference>
<name>A0AAP8PPD3_9STAP</name>
<dbReference type="EMBL" id="PPQW01000021">
    <property type="protein sequence ID" value="PNZ68057.1"/>
    <property type="molecule type" value="Genomic_DNA"/>
</dbReference>
<dbReference type="Proteomes" id="UP000242470">
    <property type="component" value="Unassembled WGS sequence"/>
</dbReference>
<keyword evidence="2" id="KW-0238">DNA-binding</keyword>
<feature type="domain" description="HTH rpiR-type" evidence="4">
    <location>
        <begin position="1"/>
        <end position="77"/>
    </location>
</feature>
<evidence type="ECO:0000259" key="4">
    <source>
        <dbReference type="PROSITE" id="PS51071"/>
    </source>
</evidence>
<dbReference type="InterPro" id="IPR047640">
    <property type="entry name" value="RpiR-like"/>
</dbReference>
<dbReference type="GO" id="GO:1901135">
    <property type="term" value="P:carbohydrate derivative metabolic process"/>
    <property type="evidence" value="ECO:0007669"/>
    <property type="project" value="InterPro"/>
</dbReference>
<dbReference type="Proteomes" id="UP001171687">
    <property type="component" value="Unassembled WGS sequence"/>
</dbReference>
<dbReference type="CDD" id="cd05013">
    <property type="entry name" value="SIS_RpiR"/>
    <property type="match status" value="1"/>
</dbReference>
<evidence type="ECO:0000313" key="6">
    <source>
        <dbReference type="EMBL" id="MDN4533587.1"/>
    </source>
</evidence>
<dbReference type="GO" id="GO:0003700">
    <property type="term" value="F:DNA-binding transcription factor activity"/>
    <property type="evidence" value="ECO:0007669"/>
    <property type="project" value="InterPro"/>
</dbReference>
<dbReference type="RefSeq" id="WP_059107503.1">
    <property type="nucleotide sequence ID" value="NZ_AP024589.1"/>
</dbReference>
<dbReference type="AlphaFoldDB" id="A0AAP8PPD3"/>
<protein>
    <submittedName>
        <fullName evidence="7">MurR/RpiR family transcriptional regulator</fullName>
    </submittedName>
</protein>
<evidence type="ECO:0000256" key="2">
    <source>
        <dbReference type="ARBA" id="ARBA00023125"/>
    </source>
</evidence>
<dbReference type="InterPro" id="IPR035472">
    <property type="entry name" value="RpiR-like_SIS"/>
</dbReference>
<dbReference type="SUPFAM" id="SSF53697">
    <property type="entry name" value="SIS domain"/>
    <property type="match status" value="1"/>
</dbReference>
<sequence>MILDQRVNTHFNALNENDLHIAHFINTHLEACKSMKIQELARQTHTSNASIHRFTRKLGFDGFSDFKSYLKFESAHQHEQSTDLIESFKQEIENTFNYLDRVDYDLVTDKIHEAETVYLYGTGLAQMNVAEEAQRILLTMHKNIIVLHDVHELKMVLNKATDQDLFFVISLSGESPQLPEITNLLQLRQKYFMSITTLKDNTLAQKADYNIYVSSNTFYLNDGTDYSSFINYHIFFETVLRHYNRRIENGELQ</sequence>
<dbReference type="Pfam" id="PF01380">
    <property type="entry name" value="SIS"/>
    <property type="match status" value="1"/>
</dbReference>
<evidence type="ECO:0000256" key="3">
    <source>
        <dbReference type="ARBA" id="ARBA00023163"/>
    </source>
</evidence>
<dbReference type="Pfam" id="PF01418">
    <property type="entry name" value="HTH_6"/>
    <property type="match status" value="1"/>
</dbReference>
<dbReference type="GeneID" id="64981500"/>
<dbReference type="InterPro" id="IPR036388">
    <property type="entry name" value="WH-like_DNA-bd_sf"/>
</dbReference>
<dbReference type="InterPro" id="IPR001347">
    <property type="entry name" value="SIS_dom"/>
</dbReference>
<dbReference type="InterPro" id="IPR009057">
    <property type="entry name" value="Homeodomain-like_sf"/>
</dbReference>
<proteinExistence type="predicted"/>
<keyword evidence="3" id="KW-0804">Transcription</keyword>
<reference evidence="7 8" key="1">
    <citation type="submission" date="2017-08" db="EMBL/GenBank/DDBJ databases">
        <title>Draft genome sequences of 64 type strains of genus Staph aureus.</title>
        <authorList>
            <person name="Cole K."/>
            <person name="Golubchik T."/>
            <person name="Russell J."/>
            <person name="Foster D."/>
            <person name="Llewelyn M."/>
            <person name="Wilson D."/>
            <person name="Crook D."/>
            <person name="Paul J."/>
        </authorList>
    </citation>
    <scope>NUCLEOTIDE SEQUENCE [LARGE SCALE GENOMIC DNA]</scope>
    <source>
        <strain evidence="7 8">NCTC 12101</strain>
    </source>
</reference>
<dbReference type="GO" id="GO:0097367">
    <property type="term" value="F:carbohydrate derivative binding"/>
    <property type="evidence" value="ECO:0007669"/>
    <property type="project" value="InterPro"/>
</dbReference>
<organism evidence="7 8">
    <name type="scientific">Staphylococcus auricularis</name>
    <dbReference type="NCBI Taxonomy" id="29379"/>
    <lineage>
        <taxon>Bacteria</taxon>
        <taxon>Bacillati</taxon>
        <taxon>Bacillota</taxon>
        <taxon>Bacilli</taxon>
        <taxon>Bacillales</taxon>
        <taxon>Staphylococcaceae</taxon>
        <taxon>Staphylococcus</taxon>
    </lineage>
</organism>
<dbReference type="Gene3D" id="1.10.10.10">
    <property type="entry name" value="Winged helix-like DNA-binding domain superfamily/Winged helix DNA-binding domain"/>
    <property type="match status" value="1"/>
</dbReference>
<dbReference type="Gene3D" id="3.40.50.10490">
    <property type="entry name" value="Glucose-6-phosphate isomerase like protein, domain 1"/>
    <property type="match status" value="1"/>
</dbReference>
<dbReference type="PROSITE" id="PS51071">
    <property type="entry name" value="HTH_RPIR"/>
    <property type="match status" value="1"/>
</dbReference>
<feature type="domain" description="SIS" evidence="5">
    <location>
        <begin position="107"/>
        <end position="245"/>
    </location>
</feature>
<dbReference type="InterPro" id="IPR000281">
    <property type="entry name" value="HTH_RpiR"/>
</dbReference>
<dbReference type="PROSITE" id="PS51464">
    <property type="entry name" value="SIS"/>
    <property type="match status" value="1"/>
</dbReference>
<dbReference type="PANTHER" id="PTHR30514:SF1">
    <property type="entry name" value="HTH-TYPE TRANSCRIPTIONAL REGULATOR HEXR-RELATED"/>
    <property type="match status" value="1"/>
</dbReference>
<keyword evidence="1" id="KW-0805">Transcription regulation</keyword>
<dbReference type="InterPro" id="IPR046348">
    <property type="entry name" value="SIS_dom_sf"/>
</dbReference>
<evidence type="ECO:0000313" key="7">
    <source>
        <dbReference type="EMBL" id="PNZ68057.1"/>
    </source>
</evidence>
<evidence type="ECO:0000256" key="1">
    <source>
        <dbReference type="ARBA" id="ARBA00023015"/>
    </source>
</evidence>